<dbReference type="Proteomes" id="UP000192578">
    <property type="component" value="Unassembled WGS sequence"/>
</dbReference>
<evidence type="ECO:0000313" key="3">
    <source>
        <dbReference type="Proteomes" id="UP000192578"/>
    </source>
</evidence>
<reference evidence="3" key="1">
    <citation type="submission" date="2017-01" db="EMBL/GenBank/DDBJ databases">
        <title>Comparative genomics of anhydrobiosis in the tardigrade Hypsibius dujardini.</title>
        <authorList>
            <person name="Yoshida Y."/>
            <person name="Koutsovoulos G."/>
            <person name="Laetsch D."/>
            <person name="Stevens L."/>
            <person name="Kumar S."/>
            <person name="Horikawa D."/>
            <person name="Ishino K."/>
            <person name="Komine S."/>
            <person name="Tomita M."/>
            <person name="Blaxter M."/>
            <person name="Arakawa K."/>
        </authorList>
    </citation>
    <scope>NUCLEOTIDE SEQUENCE [LARGE SCALE GENOMIC DNA]</scope>
    <source>
        <strain evidence="3">Z151</strain>
    </source>
</reference>
<feature type="chain" id="PRO_5013003644" description="Secreted protein" evidence="1">
    <location>
        <begin position="20"/>
        <end position="131"/>
    </location>
</feature>
<accession>A0A1W0X039</accession>
<comment type="caution">
    <text evidence="2">The sequence shown here is derived from an EMBL/GenBank/DDBJ whole genome shotgun (WGS) entry which is preliminary data.</text>
</comment>
<evidence type="ECO:0000313" key="2">
    <source>
        <dbReference type="EMBL" id="OQV20813.1"/>
    </source>
</evidence>
<keyword evidence="3" id="KW-1185">Reference proteome</keyword>
<sequence>MELRVRLVLLATLAGQCYTLIGTVGDQDGRQHSSTEAMDDVYQQQQQHFWKGGPLTNHLPAWVKHTASPIPHAPIADKPEQTILAQGTTIGEAQPSEPTKTVLCFLHPITCFIRSSTATRQKSHILLDDDA</sequence>
<gene>
    <name evidence="2" type="ORF">BV898_05159</name>
</gene>
<name>A0A1W0X039_HYPEX</name>
<organism evidence="2 3">
    <name type="scientific">Hypsibius exemplaris</name>
    <name type="common">Freshwater tardigrade</name>
    <dbReference type="NCBI Taxonomy" id="2072580"/>
    <lineage>
        <taxon>Eukaryota</taxon>
        <taxon>Metazoa</taxon>
        <taxon>Ecdysozoa</taxon>
        <taxon>Tardigrada</taxon>
        <taxon>Eutardigrada</taxon>
        <taxon>Parachela</taxon>
        <taxon>Hypsibioidea</taxon>
        <taxon>Hypsibiidae</taxon>
        <taxon>Hypsibius</taxon>
    </lineage>
</organism>
<proteinExistence type="predicted"/>
<protein>
    <recommendedName>
        <fullName evidence="4">Secreted protein</fullName>
    </recommendedName>
</protein>
<dbReference type="AlphaFoldDB" id="A0A1W0X039"/>
<dbReference type="EMBL" id="MTYJ01000027">
    <property type="protein sequence ID" value="OQV20813.1"/>
    <property type="molecule type" value="Genomic_DNA"/>
</dbReference>
<keyword evidence="1" id="KW-0732">Signal</keyword>
<evidence type="ECO:0000256" key="1">
    <source>
        <dbReference type="SAM" id="SignalP"/>
    </source>
</evidence>
<feature type="signal peptide" evidence="1">
    <location>
        <begin position="1"/>
        <end position="19"/>
    </location>
</feature>
<evidence type="ECO:0008006" key="4">
    <source>
        <dbReference type="Google" id="ProtNLM"/>
    </source>
</evidence>